<feature type="transmembrane region" description="Helical" evidence="1">
    <location>
        <begin position="83"/>
        <end position="109"/>
    </location>
</feature>
<dbReference type="HOGENOM" id="CLU_148011_0_0_6"/>
<dbReference type="Proteomes" id="UP000000653">
    <property type="component" value="Chromosome"/>
</dbReference>
<evidence type="ECO:0000313" key="2">
    <source>
        <dbReference type="EMBL" id="ABJ15578.1"/>
    </source>
</evidence>
<gene>
    <name evidence="2" type="primary">hol</name>
    <name evidence="2" type="ordered locus">PA14_07990</name>
</gene>
<sequence length="149" mass="15467">MKHRNPALAPGFLLPGKTFVRTCPALPAKEGPMGNEPQTLTEMPLWVLILLAALGGVSGEMWRADKAGLGGWALLRRLALRSGASIVCGVAVMLLALACGAALLFAAALGSLTAAAGAEIAVGLYERWAARRLGVCELPEEQSGDRGPH</sequence>
<dbReference type="AlphaFoldDB" id="A0A0H2ZLN2"/>
<proteinExistence type="predicted"/>
<keyword evidence="1" id="KW-0812">Transmembrane</keyword>
<evidence type="ECO:0000313" key="3">
    <source>
        <dbReference type="Proteomes" id="UP000000653"/>
    </source>
</evidence>
<feature type="transmembrane region" description="Helical" evidence="1">
    <location>
        <begin position="44"/>
        <end position="62"/>
    </location>
</feature>
<keyword evidence="1" id="KW-1133">Transmembrane helix</keyword>
<dbReference type="InterPro" id="IPR032128">
    <property type="entry name" value="Pyocin_R2_holin"/>
</dbReference>
<keyword evidence="1" id="KW-0472">Membrane</keyword>
<accession>A0A0H2ZLN2</accession>
<protein>
    <submittedName>
        <fullName evidence="2">Putative holin</fullName>
    </submittedName>
</protein>
<dbReference type="EMBL" id="CP000438">
    <property type="protein sequence ID" value="ABJ15578.1"/>
    <property type="molecule type" value="Genomic_DNA"/>
</dbReference>
<dbReference type="KEGG" id="pau:PA14_07990"/>
<evidence type="ECO:0000256" key="1">
    <source>
        <dbReference type="SAM" id="Phobius"/>
    </source>
</evidence>
<organism evidence="2 3">
    <name type="scientific">Pseudomonas aeruginosa (strain UCBPP-PA14)</name>
    <dbReference type="NCBI Taxonomy" id="208963"/>
    <lineage>
        <taxon>Bacteria</taxon>
        <taxon>Pseudomonadati</taxon>
        <taxon>Pseudomonadota</taxon>
        <taxon>Gammaproteobacteria</taxon>
        <taxon>Pseudomonadales</taxon>
        <taxon>Pseudomonadaceae</taxon>
        <taxon>Pseudomonas</taxon>
    </lineage>
</organism>
<reference evidence="2 3" key="1">
    <citation type="journal article" date="2006" name="Genome Biol.">
        <title>Genomic analysis reveals that Pseudomonas aeruginosa virulence is combinatorial.</title>
        <authorList>
            <person name="Lee D.G."/>
            <person name="Urbach J.M."/>
            <person name="Wu G."/>
            <person name="Liberati N.T."/>
            <person name="Feinbaum R.L."/>
            <person name="Miyata S."/>
            <person name="Diggins L.T."/>
            <person name="He J."/>
            <person name="Saucier M."/>
            <person name="Deziel E."/>
            <person name="Friedman L."/>
            <person name="Li L."/>
            <person name="Grills G."/>
            <person name="Montgomery K."/>
            <person name="Kucherlapati R."/>
            <person name="Rahme L.G."/>
            <person name="Ausubel F.M."/>
        </authorList>
    </citation>
    <scope>NUCLEOTIDE SEQUENCE [LARGE SCALE GENOMIC DNA]</scope>
    <source>
        <strain evidence="2 3">UCBPP-PA14</strain>
    </source>
</reference>
<name>A0A0H2ZLN2_PSEAB</name>
<dbReference type="Pfam" id="PF16085">
    <property type="entry name" value="Phage_holin_3_5"/>
    <property type="match status" value="1"/>
</dbReference>